<dbReference type="Pfam" id="PF00480">
    <property type="entry name" value="ROK"/>
    <property type="match status" value="1"/>
</dbReference>
<dbReference type="PANTHER" id="PTHR18964">
    <property type="entry name" value="ROK (REPRESSOR, ORF, KINASE) FAMILY"/>
    <property type="match status" value="1"/>
</dbReference>
<dbReference type="AlphaFoldDB" id="A0A5C8D4G9"/>
<proteinExistence type="inferred from homology"/>
<dbReference type="SUPFAM" id="SSF53067">
    <property type="entry name" value="Actin-like ATPase domain"/>
    <property type="match status" value="1"/>
</dbReference>
<dbReference type="Gene3D" id="1.10.10.10">
    <property type="entry name" value="Winged helix-like DNA-binding domain superfamily/Winged helix DNA-binding domain"/>
    <property type="match status" value="1"/>
</dbReference>
<gene>
    <name evidence="2" type="ORF">EPJ79_04105</name>
</gene>
<dbReference type="Gene3D" id="3.30.420.40">
    <property type="match status" value="2"/>
</dbReference>
<dbReference type="RefSeq" id="WP_147738541.1">
    <property type="nucleotide sequence ID" value="NZ_SAXU01000001.1"/>
</dbReference>
<dbReference type="InterPro" id="IPR036390">
    <property type="entry name" value="WH_DNA-bd_sf"/>
</dbReference>
<comment type="similarity">
    <text evidence="1">Belongs to the ROK (NagC/XylR) family.</text>
</comment>
<organism evidence="2 3">
    <name type="scientific">Brachyspira aalborgi</name>
    <dbReference type="NCBI Taxonomy" id="29522"/>
    <lineage>
        <taxon>Bacteria</taxon>
        <taxon>Pseudomonadati</taxon>
        <taxon>Spirochaetota</taxon>
        <taxon>Spirochaetia</taxon>
        <taxon>Brachyspirales</taxon>
        <taxon>Brachyspiraceae</taxon>
        <taxon>Brachyspira</taxon>
    </lineage>
</organism>
<evidence type="ECO:0000313" key="2">
    <source>
        <dbReference type="EMBL" id="TXJ20340.1"/>
    </source>
</evidence>
<dbReference type="InterPro" id="IPR000600">
    <property type="entry name" value="ROK"/>
</dbReference>
<dbReference type="SUPFAM" id="SSF46785">
    <property type="entry name" value="Winged helix' DNA-binding domain"/>
    <property type="match status" value="1"/>
</dbReference>
<comment type="caution">
    <text evidence="2">The sequence shown here is derived from an EMBL/GenBank/DDBJ whole genome shotgun (WGS) entry which is preliminary data.</text>
</comment>
<evidence type="ECO:0000256" key="1">
    <source>
        <dbReference type="ARBA" id="ARBA00006479"/>
    </source>
</evidence>
<dbReference type="EMBL" id="SAXU01000001">
    <property type="protein sequence ID" value="TXJ20340.1"/>
    <property type="molecule type" value="Genomic_DNA"/>
</dbReference>
<dbReference type="Proteomes" id="UP000324638">
    <property type="component" value="Unassembled WGS sequence"/>
</dbReference>
<reference evidence="2 3" key="1">
    <citation type="journal article" date="1992" name="Lakartidningen">
        <title>[Penicillin V and not amoxicillin is the first choice preparation in acute otitis].</title>
        <authorList>
            <person name="Kamme C."/>
            <person name="Lundgren K."/>
            <person name="Prellner K."/>
        </authorList>
    </citation>
    <scope>NUCLEOTIDE SEQUENCE [LARGE SCALE GENOMIC DNA]</scope>
    <source>
        <strain evidence="2 3">513A</strain>
    </source>
</reference>
<dbReference type="PANTHER" id="PTHR18964:SF149">
    <property type="entry name" value="BIFUNCTIONAL UDP-N-ACETYLGLUCOSAMINE 2-EPIMERASE_N-ACETYLMANNOSAMINE KINASE"/>
    <property type="match status" value="1"/>
</dbReference>
<sequence length="371" mass="41721">MLYKKSNNIEIKKINKNTIYKYILEKEKISKHDIAIGLDMSMPTVLQNIKEFLNQNLIKEVGEFQSSGGRKAKAISIISDARLSIGIDITKNHVSLVLVDLAGKVIKHIRLKNTFSYDENYFLWFNKSINDFTEGIDKNKILGAGVSIPGIIDKSATDIANSYVLGFGKVPFTDFTKYIPFECIFINDANAAGFAEARYLENNSLYLSLSNSVGGAIIFAKQLYNGDNIRSGEFGHMRIVPNGIKCYCGKIGCLDSYCKANLLSDLTNGKLGDFFKELEEGNEDFLKIWENYLYYLAIAVNNLRMAFDCDVIIGGYVGGYFENYIDDFRKRVAELNTFETNGNYVKVCKHHFEAAALGAALQHIYAFIDKI</sequence>
<dbReference type="InterPro" id="IPR043129">
    <property type="entry name" value="ATPase_NBD"/>
</dbReference>
<name>A0A5C8D4G9_9SPIR</name>
<accession>A0A5C8D4G9</accession>
<evidence type="ECO:0000313" key="3">
    <source>
        <dbReference type="Proteomes" id="UP000324638"/>
    </source>
</evidence>
<dbReference type="InterPro" id="IPR036388">
    <property type="entry name" value="WH-like_DNA-bd_sf"/>
</dbReference>
<protein>
    <submittedName>
        <fullName evidence="2">ROK family protein</fullName>
    </submittedName>
</protein>